<dbReference type="Pfam" id="PF00226">
    <property type="entry name" value="DnaJ"/>
    <property type="match status" value="1"/>
</dbReference>
<dbReference type="PROSITE" id="PS50076">
    <property type="entry name" value="DNAJ_2"/>
    <property type="match status" value="1"/>
</dbReference>
<keyword evidence="4" id="KW-0143">Chaperone</keyword>
<dbReference type="CDD" id="cd06257">
    <property type="entry name" value="DnaJ"/>
    <property type="match status" value="1"/>
</dbReference>
<keyword evidence="9" id="KW-1185">Reference proteome</keyword>
<name>A0A6A6V7S9_9PLEO</name>
<evidence type="ECO:0000256" key="4">
    <source>
        <dbReference type="ARBA" id="ARBA00023186"/>
    </source>
</evidence>
<dbReference type="InterPro" id="IPR001623">
    <property type="entry name" value="DnaJ_domain"/>
</dbReference>
<keyword evidence="5" id="KW-0449">Lipoprotein</keyword>
<dbReference type="AlphaFoldDB" id="A0A6A6V7S9"/>
<proteinExistence type="predicted"/>
<dbReference type="PANTHER" id="PTHR44027:SF7">
    <property type="entry name" value="DNAJ HOMOLOG SUBFAMILY C MEMBER 5 HOMOLOG"/>
    <property type="match status" value="1"/>
</dbReference>
<dbReference type="InterPro" id="IPR036869">
    <property type="entry name" value="J_dom_sf"/>
</dbReference>
<dbReference type="GO" id="GO:0016020">
    <property type="term" value="C:membrane"/>
    <property type="evidence" value="ECO:0007669"/>
    <property type="project" value="UniProtKB-SubCell"/>
</dbReference>
<protein>
    <recommendedName>
        <fullName evidence="7">J domain-containing protein</fullName>
    </recommendedName>
</protein>
<evidence type="ECO:0000313" key="8">
    <source>
        <dbReference type="EMBL" id="KAF2745227.1"/>
    </source>
</evidence>
<evidence type="ECO:0000256" key="6">
    <source>
        <dbReference type="SAM" id="MobiDB-lite"/>
    </source>
</evidence>
<dbReference type="SUPFAM" id="SSF46565">
    <property type="entry name" value="Chaperone J-domain"/>
    <property type="match status" value="1"/>
</dbReference>
<feature type="domain" description="J" evidence="7">
    <location>
        <begin position="186"/>
        <end position="258"/>
    </location>
</feature>
<feature type="compositionally biased region" description="Low complexity" evidence="6">
    <location>
        <begin position="115"/>
        <end position="130"/>
    </location>
</feature>
<dbReference type="PRINTS" id="PR00625">
    <property type="entry name" value="JDOMAIN"/>
</dbReference>
<keyword evidence="2" id="KW-0472">Membrane</keyword>
<evidence type="ECO:0000256" key="5">
    <source>
        <dbReference type="ARBA" id="ARBA00023288"/>
    </source>
</evidence>
<dbReference type="Gene3D" id="1.10.287.110">
    <property type="entry name" value="DnaJ domain"/>
    <property type="match status" value="1"/>
</dbReference>
<dbReference type="PANTHER" id="PTHR44027">
    <property type="entry name" value="DNAJ HOMOLOG SUBFAMILY C MEMBER 5 HOMOLOG"/>
    <property type="match status" value="1"/>
</dbReference>
<dbReference type="SMART" id="SM00271">
    <property type="entry name" value="DnaJ"/>
    <property type="match status" value="1"/>
</dbReference>
<dbReference type="EMBL" id="MU006583">
    <property type="protein sequence ID" value="KAF2745227.1"/>
    <property type="molecule type" value="Genomic_DNA"/>
</dbReference>
<dbReference type="OrthoDB" id="376357at2759"/>
<gene>
    <name evidence="8" type="ORF">M011DRAFT_527736</name>
</gene>
<dbReference type="GO" id="GO:0005737">
    <property type="term" value="C:cytoplasm"/>
    <property type="evidence" value="ECO:0007669"/>
    <property type="project" value="UniProtKB-ARBA"/>
</dbReference>
<keyword evidence="3" id="KW-0564">Palmitate</keyword>
<evidence type="ECO:0000256" key="3">
    <source>
        <dbReference type="ARBA" id="ARBA00023139"/>
    </source>
</evidence>
<organism evidence="8 9">
    <name type="scientific">Sporormia fimetaria CBS 119925</name>
    <dbReference type="NCBI Taxonomy" id="1340428"/>
    <lineage>
        <taxon>Eukaryota</taxon>
        <taxon>Fungi</taxon>
        <taxon>Dikarya</taxon>
        <taxon>Ascomycota</taxon>
        <taxon>Pezizomycotina</taxon>
        <taxon>Dothideomycetes</taxon>
        <taxon>Pleosporomycetidae</taxon>
        <taxon>Pleosporales</taxon>
        <taxon>Sporormiaceae</taxon>
        <taxon>Sporormia</taxon>
    </lineage>
</organism>
<dbReference type="Proteomes" id="UP000799440">
    <property type="component" value="Unassembled WGS sequence"/>
</dbReference>
<feature type="compositionally biased region" description="Low complexity" evidence="6">
    <location>
        <begin position="92"/>
        <end position="101"/>
    </location>
</feature>
<accession>A0A6A6V7S9</accession>
<comment type="subcellular location">
    <subcellularLocation>
        <location evidence="1">Membrane</location>
        <topology evidence="1">Lipid-anchor</topology>
    </subcellularLocation>
</comment>
<feature type="region of interest" description="Disordered" evidence="6">
    <location>
        <begin position="55"/>
        <end position="181"/>
    </location>
</feature>
<evidence type="ECO:0000256" key="1">
    <source>
        <dbReference type="ARBA" id="ARBA00004635"/>
    </source>
</evidence>
<reference evidence="8" key="1">
    <citation type="journal article" date="2020" name="Stud. Mycol.">
        <title>101 Dothideomycetes genomes: a test case for predicting lifestyles and emergence of pathogens.</title>
        <authorList>
            <person name="Haridas S."/>
            <person name="Albert R."/>
            <person name="Binder M."/>
            <person name="Bloem J."/>
            <person name="Labutti K."/>
            <person name="Salamov A."/>
            <person name="Andreopoulos B."/>
            <person name="Baker S."/>
            <person name="Barry K."/>
            <person name="Bills G."/>
            <person name="Bluhm B."/>
            <person name="Cannon C."/>
            <person name="Castanera R."/>
            <person name="Culley D."/>
            <person name="Daum C."/>
            <person name="Ezra D."/>
            <person name="Gonzalez J."/>
            <person name="Henrissat B."/>
            <person name="Kuo A."/>
            <person name="Liang C."/>
            <person name="Lipzen A."/>
            <person name="Lutzoni F."/>
            <person name="Magnuson J."/>
            <person name="Mondo S."/>
            <person name="Nolan M."/>
            <person name="Ohm R."/>
            <person name="Pangilinan J."/>
            <person name="Park H.-J."/>
            <person name="Ramirez L."/>
            <person name="Alfaro M."/>
            <person name="Sun H."/>
            <person name="Tritt A."/>
            <person name="Yoshinaga Y."/>
            <person name="Zwiers L.-H."/>
            <person name="Turgeon B."/>
            <person name="Goodwin S."/>
            <person name="Spatafora J."/>
            <person name="Crous P."/>
            <person name="Grigoriev I."/>
        </authorList>
    </citation>
    <scope>NUCLEOTIDE SEQUENCE</scope>
    <source>
        <strain evidence="8">CBS 119925</strain>
    </source>
</reference>
<sequence>MVTSIYDRVDLPYLYDANGNILMANPMYRGAAAPQTSGYPAMPAAGASHGYGVPLQSAPSGTVPHAQHAGPASQVHSQHQAYDDRYNAAPQPSSGPSYPGYRTATIFPQGPVPNGPVLSGFSGPSSGSTGYATQTRFPQGFAGSGTAHSNATPFGHNGPATGTAQTHSFNAPPKQKAARSLRDPEGLYAKLGLQPTAPIDDINKAGRRLKAQYHPDSAGNRRASPEKRAELEAMFTEVNHAHTVLSDLARKECYDCGGGSTDHDFRHFIPIRR</sequence>
<evidence type="ECO:0000313" key="9">
    <source>
        <dbReference type="Proteomes" id="UP000799440"/>
    </source>
</evidence>
<dbReference type="InterPro" id="IPR051434">
    <property type="entry name" value="DnaJ_C_subfamily_member5"/>
</dbReference>
<evidence type="ECO:0000256" key="2">
    <source>
        <dbReference type="ARBA" id="ARBA00023136"/>
    </source>
</evidence>
<feature type="compositionally biased region" description="Polar residues" evidence="6">
    <location>
        <begin position="160"/>
        <end position="169"/>
    </location>
</feature>
<evidence type="ECO:0000259" key="7">
    <source>
        <dbReference type="PROSITE" id="PS50076"/>
    </source>
</evidence>